<protein>
    <recommendedName>
        <fullName evidence="2">Hyaluronan/mRNA-binding protein domain-containing protein</fullName>
    </recommendedName>
</protein>
<dbReference type="OrthoDB" id="6022699at2759"/>
<dbReference type="GO" id="GO:0003723">
    <property type="term" value="F:RNA binding"/>
    <property type="evidence" value="ECO:0007669"/>
    <property type="project" value="InterPro"/>
</dbReference>
<evidence type="ECO:0000313" key="4">
    <source>
        <dbReference type="Proteomes" id="UP000281553"/>
    </source>
</evidence>
<feature type="region of interest" description="Disordered" evidence="1">
    <location>
        <begin position="1"/>
        <end position="151"/>
    </location>
</feature>
<proteinExistence type="predicted"/>
<feature type="compositionally biased region" description="Acidic residues" evidence="1">
    <location>
        <begin position="1"/>
        <end position="10"/>
    </location>
</feature>
<feature type="region of interest" description="Disordered" evidence="1">
    <location>
        <begin position="164"/>
        <end position="195"/>
    </location>
</feature>
<dbReference type="EMBL" id="UYRU01120061">
    <property type="protein sequence ID" value="VDN47889.1"/>
    <property type="molecule type" value="Genomic_DNA"/>
</dbReference>
<dbReference type="GO" id="GO:0005737">
    <property type="term" value="C:cytoplasm"/>
    <property type="evidence" value="ECO:0007669"/>
    <property type="project" value="TreeGrafter"/>
</dbReference>
<organism evidence="3 4">
    <name type="scientific">Dibothriocephalus latus</name>
    <name type="common">Fish tapeworm</name>
    <name type="synonym">Diphyllobothrium latum</name>
    <dbReference type="NCBI Taxonomy" id="60516"/>
    <lineage>
        <taxon>Eukaryota</taxon>
        <taxon>Metazoa</taxon>
        <taxon>Spiralia</taxon>
        <taxon>Lophotrochozoa</taxon>
        <taxon>Platyhelminthes</taxon>
        <taxon>Cestoda</taxon>
        <taxon>Eucestoda</taxon>
        <taxon>Diphyllobothriidea</taxon>
        <taxon>Diphyllobothriidae</taxon>
        <taxon>Dibothriocephalus</taxon>
    </lineage>
</organism>
<evidence type="ECO:0000313" key="3">
    <source>
        <dbReference type="EMBL" id="VDN47889.1"/>
    </source>
</evidence>
<evidence type="ECO:0000259" key="2">
    <source>
        <dbReference type="SMART" id="SM01233"/>
    </source>
</evidence>
<name>A0A3P7S6G1_DIBLA</name>
<feature type="domain" description="Hyaluronan/mRNA-binding protein" evidence="2">
    <location>
        <begin position="121"/>
        <end position="226"/>
    </location>
</feature>
<feature type="compositionally biased region" description="Basic and acidic residues" evidence="1">
    <location>
        <begin position="173"/>
        <end position="183"/>
    </location>
</feature>
<dbReference type="Gene3D" id="6.10.140.1040">
    <property type="match status" value="1"/>
</dbReference>
<gene>
    <name evidence="3" type="ORF">DILT_LOCUS19741</name>
</gene>
<feature type="compositionally biased region" description="Basic and acidic residues" evidence="1">
    <location>
        <begin position="17"/>
        <end position="37"/>
    </location>
</feature>
<dbReference type="AlphaFoldDB" id="A0A3P7S6G1"/>
<dbReference type="InterPro" id="IPR006861">
    <property type="entry name" value="HABP4_PAIRBP1-bd"/>
</dbReference>
<dbReference type="GO" id="GO:0005634">
    <property type="term" value="C:nucleus"/>
    <property type="evidence" value="ECO:0007669"/>
    <property type="project" value="TreeGrafter"/>
</dbReference>
<evidence type="ECO:0000256" key="1">
    <source>
        <dbReference type="SAM" id="MobiDB-lite"/>
    </source>
</evidence>
<dbReference type="InterPro" id="IPR039764">
    <property type="entry name" value="HABP4/SERBP1-like"/>
</dbReference>
<sequence length="263" mass="29154">MSDGLNEEDPVLLLEKIQSKQKKDQKAAKEKPVKEDSAPTTKASASQGRQAEKQVAEDEHQKVQHKGGRTEKKSGRQQEATEEEFDNAAEPSAPSFEQPEDRSHPNRGRGGFTKSRPRAPNHREFDRHSGSLKTGVKPVIKKDGYGSGNWGTIEDELEVTMAPEGALPEEPLFEDKEKTEESTAKPAEPVEEEKKTLTLKEFKELQKASKPKVELKTTGGRAANDGKDVFSNMVAVNKPRPVEQFIDVLAETEKPNQSQLSSK</sequence>
<reference evidence="3 4" key="1">
    <citation type="submission" date="2018-11" db="EMBL/GenBank/DDBJ databases">
        <authorList>
            <consortium name="Pathogen Informatics"/>
        </authorList>
    </citation>
    <scope>NUCLEOTIDE SEQUENCE [LARGE SCALE GENOMIC DNA]</scope>
</reference>
<keyword evidence="4" id="KW-1185">Reference proteome</keyword>
<dbReference type="PANTHER" id="PTHR12299">
    <property type="entry name" value="HYALURONIC ACID-BINDING PROTEIN 4"/>
    <property type="match status" value="1"/>
</dbReference>
<feature type="compositionally biased region" description="Polar residues" evidence="1">
    <location>
        <begin position="38"/>
        <end position="49"/>
    </location>
</feature>
<dbReference type="SMART" id="SM01233">
    <property type="entry name" value="HABP4_PAI-RBP1"/>
    <property type="match status" value="1"/>
</dbReference>
<dbReference type="Proteomes" id="UP000281553">
    <property type="component" value="Unassembled WGS sequence"/>
</dbReference>
<feature type="compositionally biased region" description="Basic and acidic residues" evidence="1">
    <location>
        <begin position="50"/>
        <end position="76"/>
    </location>
</feature>
<dbReference type="PANTHER" id="PTHR12299:SF17">
    <property type="entry name" value="AT19571P-RELATED"/>
    <property type="match status" value="1"/>
</dbReference>
<accession>A0A3P7S6G1</accession>
<dbReference type="Pfam" id="PF04774">
    <property type="entry name" value="HABP4_PAI-RBP1"/>
    <property type="match status" value="1"/>
</dbReference>